<evidence type="ECO:0000259" key="1">
    <source>
        <dbReference type="Pfam" id="PF04909"/>
    </source>
</evidence>
<dbReference type="EMBL" id="BAAAEN010000029">
    <property type="protein sequence ID" value="GAA0528014.1"/>
    <property type="molecule type" value="Genomic_DNA"/>
</dbReference>
<feature type="domain" description="Amidohydrolase-related" evidence="1">
    <location>
        <begin position="23"/>
        <end position="178"/>
    </location>
</feature>
<dbReference type="Proteomes" id="UP001501706">
    <property type="component" value="Unassembled WGS sequence"/>
</dbReference>
<dbReference type="InterPro" id="IPR006680">
    <property type="entry name" value="Amidohydro-rel"/>
</dbReference>
<protein>
    <recommendedName>
        <fullName evidence="1">Amidohydrolase-related domain-containing protein</fullName>
    </recommendedName>
</protein>
<dbReference type="SUPFAM" id="SSF51556">
    <property type="entry name" value="Metallo-dependent hydrolases"/>
    <property type="match status" value="1"/>
</dbReference>
<dbReference type="PANTHER" id="PTHR35563">
    <property type="entry name" value="BARREL METAL-DEPENDENT HYDROLASE, PUTATIVE (AFU_ORTHOLOGUE AFUA_1G16240)-RELATED"/>
    <property type="match status" value="1"/>
</dbReference>
<sequence>MQACPGPDRDTRAPAFAVPPGSCDCHAHIFGPRDRFPFSPDRSYTPEDCSADQYRDMLATLGFDRGVLVQGGAHGTDNAAMLDAMERLGPRIKGIAVLPPGTPLREREALHARGVRGFRMSTVVSGGVGFDQLEALAAEADEMGWHLLLHFHRSEELVAVADRLRGLRCHYVLDHLARRGGGGNSDSPISGELWA</sequence>
<keyword evidence="3" id="KW-1185">Reference proteome</keyword>
<gene>
    <name evidence="2" type="ORF">GCM10009097_52010</name>
</gene>
<comment type="caution">
    <text evidence="2">The sequence shown here is derived from an EMBL/GenBank/DDBJ whole genome shotgun (WGS) entry which is preliminary data.</text>
</comment>
<proteinExistence type="predicted"/>
<evidence type="ECO:0000313" key="2">
    <source>
        <dbReference type="EMBL" id="GAA0528014.1"/>
    </source>
</evidence>
<dbReference type="PANTHER" id="PTHR35563:SF2">
    <property type="entry name" value="BARREL METAL-DEPENDENT HYDROLASE, PUTATIVE (AFU_ORTHOLOGUE AFUA_1G16240)-RELATED"/>
    <property type="match status" value="1"/>
</dbReference>
<name>A0ABP3MWU2_9BURK</name>
<organism evidence="2 3">
    <name type="scientific">Pigmentiphaga daeguensis</name>
    <dbReference type="NCBI Taxonomy" id="414049"/>
    <lineage>
        <taxon>Bacteria</taxon>
        <taxon>Pseudomonadati</taxon>
        <taxon>Pseudomonadota</taxon>
        <taxon>Betaproteobacteria</taxon>
        <taxon>Burkholderiales</taxon>
        <taxon>Alcaligenaceae</taxon>
        <taxon>Pigmentiphaga</taxon>
    </lineage>
</organism>
<reference evidence="3" key="1">
    <citation type="journal article" date="2019" name="Int. J. Syst. Evol. Microbiol.">
        <title>The Global Catalogue of Microorganisms (GCM) 10K type strain sequencing project: providing services to taxonomists for standard genome sequencing and annotation.</title>
        <authorList>
            <consortium name="The Broad Institute Genomics Platform"/>
            <consortium name="The Broad Institute Genome Sequencing Center for Infectious Disease"/>
            <person name="Wu L."/>
            <person name="Ma J."/>
        </authorList>
    </citation>
    <scope>NUCLEOTIDE SEQUENCE [LARGE SCALE GENOMIC DNA]</scope>
    <source>
        <strain evidence="3">JCM 14330</strain>
    </source>
</reference>
<dbReference type="RefSeq" id="WP_343928474.1">
    <property type="nucleotide sequence ID" value="NZ_BAAAEN010000029.1"/>
</dbReference>
<dbReference type="Pfam" id="PF04909">
    <property type="entry name" value="Amidohydro_2"/>
    <property type="match status" value="1"/>
</dbReference>
<accession>A0ABP3MWU2</accession>
<evidence type="ECO:0000313" key="3">
    <source>
        <dbReference type="Proteomes" id="UP001501706"/>
    </source>
</evidence>
<dbReference type="Gene3D" id="3.20.20.140">
    <property type="entry name" value="Metal-dependent hydrolases"/>
    <property type="match status" value="1"/>
</dbReference>
<dbReference type="InterPro" id="IPR052358">
    <property type="entry name" value="Aro_Compnd_Degr_Hydrolases"/>
</dbReference>
<dbReference type="InterPro" id="IPR032466">
    <property type="entry name" value="Metal_Hydrolase"/>
</dbReference>